<dbReference type="EMBL" id="JABZFG010000009">
    <property type="protein sequence ID" value="MBW0602860.1"/>
    <property type="molecule type" value="Genomic_DNA"/>
</dbReference>
<reference evidence="1" key="1">
    <citation type="journal article" date="2021" name="Genes Genomics">
        <title>Comparative genomic analysis of Mycoplasma anatis strains.</title>
        <authorList>
            <person name="Zhou Q."/>
            <person name="Mai K."/>
            <person name="Yang D."/>
            <person name="Liu J."/>
            <person name="Yan Z."/>
            <person name="Luo C."/>
            <person name="Tan Y."/>
            <person name="Cao S."/>
            <person name="Zhou Q."/>
            <person name="Chen L."/>
            <person name="Chen F."/>
        </authorList>
    </citation>
    <scope>NUCLEOTIDE SEQUENCE</scope>
    <source>
        <strain evidence="1">DP07</strain>
    </source>
</reference>
<dbReference type="GO" id="GO:0016853">
    <property type="term" value="F:isomerase activity"/>
    <property type="evidence" value="ECO:0007669"/>
    <property type="project" value="UniProtKB-KW"/>
</dbReference>
<keyword evidence="1" id="KW-0413">Isomerase</keyword>
<comment type="caution">
    <text evidence="1">The sequence shown here is derived from an EMBL/GenBank/DDBJ whole genome shotgun (WGS) entry which is preliminary data.</text>
</comment>
<proteinExistence type="predicted"/>
<dbReference type="AlphaFoldDB" id="A0A9Q3L896"/>
<name>A0A9Q3L896_9BACT</name>
<sequence length="252" mass="29294">MKKIVPVIHNKIWGYEIWLVSSLKGYETKFEDNSLVKNAPLIKIIHAKEPLSVQVHPDDTLAKEIENQENGKTETWFVLDCEKNSELVLGLSDYRNEIFQQKLKENNLVDILNVVKAKKSHFYNIPAGLVHGLGTPNNANITVIEVQQPSNTTYRLYDYKRVDKNNQMREIHIDKALKCVKDLNYTAELKNHNEDIYYQNQFYKCELILNSKVAEENGWAIVYENDSYFAYEVNCGETLPNQAIFFVSWTKN</sequence>
<organism evidence="1 2">
    <name type="scientific">Mycoplasmopsis anatis</name>
    <dbReference type="NCBI Taxonomy" id="171279"/>
    <lineage>
        <taxon>Bacteria</taxon>
        <taxon>Bacillati</taxon>
        <taxon>Mycoplasmatota</taxon>
        <taxon>Mycoplasmoidales</taxon>
        <taxon>Metamycoplasmataceae</taxon>
        <taxon>Mycoplasmopsis</taxon>
    </lineage>
</organism>
<dbReference type="Proteomes" id="UP000746160">
    <property type="component" value="Unassembled WGS sequence"/>
</dbReference>
<evidence type="ECO:0000313" key="1">
    <source>
        <dbReference type="EMBL" id="MBW0602860.1"/>
    </source>
</evidence>
<dbReference type="CDD" id="cd07010">
    <property type="entry name" value="cupin_PMI_type_I_N_bac"/>
    <property type="match status" value="1"/>
</dbReference>
<accession>A0A9Q3L896</accession>
<protein>
    <submittedName>
        <fullName evidence="1">Mannose-6-phosphate isomerase</fullName>
    </submittedName>
</protein>
<dbReference type="RefSeq" id="WP_218675437.1">
    <property type="nucleotide sequence ID" value="NZ_JABZFC010000002.1"/>
</dbReference>
<evidence type="ECO:0000313" key="2">
    <source>
        <dbReference type="Proteomes" id="UP000746160"/>
    </source>
</evidence>
<gene>
    <name evidence="1" type="ORF">MADP07_00598</name>
</gene>